<evidence type="ECO:0000256" key="2">
    <source>
        <dbReference type="SAM" id="SignalP"/>
    </source>
</evidence>
<dbReference type="Gene3D" id="2.40.420.20">
    <property type="match status" value="1"/>
</dbReference>
<keyword evidence="2" id="KW-0732">Signal</keyword>
<dbReference type="NCBIfam" id="TIGR01730">
    <property type="entry name" value="RND_mfp"/>
    <property type="match status" value="1"/>
</dbReference>
<dbReference type="Gene3D" id="2.40.30.170">
    <property type="match status" value="1"/>
</dbReference>
<feature type="chain" id="PRO_5001974132" evidence="2">
    <location>
        <begin position="32"/>
        <end position="352"/>
    </location>
</feature>
<comment type="similarity">
    <text evidence="1">Belongs to the membrane fusion protein (MFP) (TC 8.A.1) family.</text>
</comment>
<dbReference type="KEGG" id="care:LT85_1726"/>
<dbReference type="HOGENOM" id="CLU_018816_1_3_4"/>
<dbReference type="GO" id="GO:1990281">
    <property type="term" value="C:efflux pump complex"/>
    <property type="evidence" value="ECO:0007669"/>
    <property type="project" value="TreeGrafter"/>
</dbReference>
<dbReference type="PANTHER" id="PTHR30469">
    <property type="entry name" value="MULTIDRUG RESISTANCE PROTEIN MDTA"/>
    <property type="match status" value="1"/>
</dbReference>
<keyword evidence="4" id="KW-1185">Reference proteome</keyword>
<dbReference type="RefSeq" id="WP_038487490.1">
    <property type="nucleotide sequence ID" value="NZ_CP009962.1"/>
</dbReference>
<evidence type="ECO:0000256" key="1">
    <source>
        <dbReference type="ARBA" id="ARBA00009477"/>
    </source>
</evidence>
<evidence type="ECO:0000313" key="4">
    <source>
        <dbReference type="Proteomes" id="UP000030302"/>
    </source>
</evidence>
<dbReference type="PANTHER" id="PTHR30469:SF15">
    <property type="entry name" value="HLYD FAMILY OF SECRETION PROTEINS"/>
    <property type="match status" value="1"/>
</dbReference>
<organism evidence="3 4">
    <name type="scientific">Collimonas arenae</name>
    <dbReference type="NCBI Taxonomy" id="279058"/>
    <lineage>
        <taxon>Bacteria</taxon>
        <taxon>Pseudomonadati</taxon>
        <taxon>Pseudomonadota</taxon>
        <taxon>Betaproteobacteria</taxon>
        <taxon>Burkholderiales</taxon>
        <taxon>Oxalobacteraceae</taxon>
        <taxon>Collimonas</taxon>
    </lineage>
</organism>
<dbReference type="GO" id="GO:0015562">
    <property type="term" value="F:efflux transmembrane transporter activity"/>
    <property type="evidence" value="ECO:0007669"/>
    <property type="project" value="TreeGrafter"/>
</dbReference>
<feature type="signal peptide" evidence="2">
    <location>
        <begin position="1"/>
        <end position="31"/>
    </location>
</feature>
<dbReference type="EMBL" id="CP009962">
    <property type="protein sequence ID" value="AIY40884.1"/>
    <property type="molecule type" value="Genomic_DNA"/>
</dbReference>
<protein>
    <submittedName>
        <fullName evidence="3">Cobalt/zinc/cadmium efflux RND transporter</fullName>
    </submittedName>
</protein>
<gene>
    <name evidence="3" type="ORF">LT85_1726</name>
</gene>
<dbReference type="Proteomes" id="UP000030302">
    <property type="component" value="Chromosome"/>
</dbReference>
<sequence>MNKKIIYISAGCAAGVLAVTAGIALSVSPKAAEVAAPEPSAQVTVQALQKKNMSLILTAFGDVAPGLTQTISSAFPAQITRLAVLQGQLVKKGSPLVELASDPTTRLAYQQAQSASTLAAAEFTRIEALMKLQLATQSQLDAANKARQDATAALEAQRTLGGGSAAVTLTAPADGIVLGLTAAQGDRIQPGAPVMQFGVTANLKILLGVDPADVSRIKKGMAVTLSPLADPKTKIQSTVSEIQNLIDPKTQLISVVVKAPADPRLVPAMRVRAEITTEQEQAFEVPRQAVLTDAHGAYLYQVKGHLAHRVNLRSVLDNRETLGVNGDIDPAAPLVVLGNYELQDGMPVRETR</sequence>
<dbReference type="InterPro" id="IPR006143">
    <property type="entry name" value="RND_pump_MFP"/>
</dbReference>
<dbReference type="Gene3D" id="2.40.50.100">
    <property type="match status" value="1"/>
</dbReference>
<evidence type="ECO:0000313" key="3">
    <source>
        <dbReference type="EMBL" id="AIY40884.1"/>
    </source>
</evidence>
<proteinExistence type="inferred from homology"/>
<name>A0A0A1FB43_9BURK</name>
<reference evidence="4" key="1">
    <citation type="journal article" date="2014" name="Soil Biol. Biochem.">
        <title>Structure and function of bacterial communities in ageing soils: Insights from the Mendocino ecological staircase.</title>
        <authorList>
            <person name="Uroz S."/>
            <person name="Tech J.J."/>
            <person name="Sawaya N.A."/>
            <person name="Frey-Klett P."/>
            <person name="Leveau J.H.J."/>
        </authorList>
    </citation>
    <scope>NUCLEOTIDE SEQUENCE [LARGE SCALE GENOMIC DNA]</scope>
    <source>
        <strain evidence="4">Cal35</strain>
    </source>
</reference>
<dbReference type="SUPFAM" id="SSF111369">
    <property type="entry name" value="HlyD-like secretion proteins"/>
    <property type="match status" value="1"/>
</dbReference>
<dbReference type="Gene3D" id="1.10.287.470">
    <property type="entry name" value="Helix hairpin bin"/>
    <property type="match status" value="1"/>
</dbReference>
<dbReference type="AlphaFoldDB" id="A0A0A1FB43"/>
<dbReference type="STRING" id="279058.LT85_1726"/>
<accession>A0A0A1FB43</accession>
<dbReference type="OrthoDB" id="9784484at2"/>